<protein>
    <recommendedName>
        <fullName evidence="4">Lipoprotein</fullName>
    </recommendedName>
</protein>
<name>A0A316JBW8_9HYPH</name>
<dbReference type="RefSeq" id="WP_109706389.1">
    <property type="nucleotide sequence ID" value="NZ_QGDB01000003.1"/>
</dbReference>
<gene>
    <name evidence="2" type="ORF">DKP76_10580</name>
</gene>
<proteinExistence type="predicted"/>
<evidence type="ECO:0000313" key="3">
    <source>
        <dbReference type="Proteomes" id="UP000245865"/>
    </source>
</evidence>
<dbReference type="PROSITE" id="PS51257">
    <property type="entry name" value="PROKAR_LIPOPROTEIN"/>
    <property type="match status" value="1"/>
</dbReference>
<reference evidence="2 3" key="1">
    <citation type="submission" date="2018-05" db="EMBL/GenBank/DDBJ databases">
        <title>Comparative genomic sequence analysis between strain HN4 and CCM 8460T (Falsochrobactrum ovis) will provide more evidence to prove that HN4 is a new species of Falsochrobactrum.</title>
        <authorList>
            <person name="Lyu W."/>
            <person name="Sun L."/>
            <person name="Yao L."/>
        </authorList>
    </citation>
    <scope>NUCLEOTIDE SEQUENCE [LARGE SCALE GENOMIC DNA]</scope>
    <source>
        <strain evidence="2 3">HN4</strain>
    </source>
</reference>
<keyword evidence="3" id="KW-1185">Reference proteome</keyword>
<keyword evidence="1" id="KW-0732">Signal</keyword>
<sequence>MGRILIPSIIAAALLAGCGVSASTYATGQQALKGSPAVRSDFIRNCTQKIRNKPLKTRQAIAKVANTSVKAMPGVYCTRLTRGIASGRLTHADVNAASRGQVTPNTIKVLQGG</sequence>
<dbReference type="AlphaFoldDB" id="A0A316JBW8"/>
<evidence type="ECO:0000313" key="2">
    <source>
        <dbReference type="EMBL" id="PWL18155.1"/>
    </source>
</evidence>
<dbReference type="Proteomes" id="UP000245865">
    <property type="component" value="Unassembled WGS sequence"/>
</dbReference>
<comment type="caution">
    <text evidence="2">The sequence shown here is derived from an EMBL/GenBank/DDBJ whole genome shotgun (WGS) entry which is preliminary data.</text>
</comment>
<organism evidence="2 3">
    <name type="scientific">Falsochrobactrum shanghaiense</name>
    <dbReference type="NCBI Taxonomy" id="2201899"/>
    <lineage>
        <taxon>Bacteria</taxon>
        <taxon>Pseudomonadati</taxon>
        <taxon>Pseudomonadota</taxon>
        <taxon>Alphaproteobacteria</taxon>
        <taxon>Hyphomicrobiales</taxon>
        <taxon>Brucellaceae</taxon>
        <taxon>Falsochrobactrum</taxon>
    </lineage>
</organism>
<feature type="chain" id="PRO_5016345815" description="Lipoprotein" evidence="1">
    <location>
        <begin position="23"/>
        <end position="113"/>
    </location>
</feature>
<accession>A0A316JBW8</accession>
<evidence type="ECO:0008006" key="4">
    <source>
        <dbReference type="Google" id="ProtNLM"/>
    </source>
</evidence>
<dbReference type="EMBL" id="QGDB01000003">
    <property type="protein sequence ID" value="PWL18155.1"/>
    <property type="molecule type" value="Genomic_DNA"/>
</dbReference>
<dbReference type="OrthoDB" id="8086835at2"/>
<feature type="signal peptide" evidence="1">
    <location>
        <begin position="1"/>
        <end position="22"/>
    </location>
</feature>
<evidence type="ECO:0000256" key="1">
    <source>
        <dbReference type="SAM" id="SignalP"/>
    </source>
</evidence>